<reference evidence="3" key="1">
    <citation type="submission" date="2017-08" db="EMBL/GenBank/DDBJ databases">
        <title>A dynamic microbial community with high functional redundancy inhabits the cold, oxic subseafloor aquifer.</title>
        <authorList>
            <person name="Tully B.J."/>
            <person name="Wheat C.G."/>
            <person name="Glazer B.T."/>
            <person name="Huber J.A."/>
        </authorList>
    </citation>
    <scope>NUCLEOTIDE SEQUENCE [LARGE SCALE GENOMIC DNA]</scope>
</reference>
<dbReference type="Proteomes" id="UP000218113">
    <property type="component" value="Unassembled WGS sequence"/>
</dbReference>
<organism evidence="2 3">
    <name type="scientific">SAR324 cluster bacterium</name>
    <dbReference type="NCBI Taxonomy" id="2024889"/>
    <lineage>
        <taxon>Bacteria</taxon>
        <taxon>Deltaproteobacteria</taxon>
        <taxon>SAR324 cluster</taxon>
    </lineage>
</organism>
<dbReference type="InterPro" id="IPR012667">
    <property type="entry name" value="CbtB_put"/>
</dbReference>
<keyword evidence="1" id="KW-0812">Transmembrane</keyword>
<gene>
    <name evidence="2" type="ORF">COB67_11235</name>
</gene>
<keyword evidence="1" id="KW-0472">Membrane</keyword>
<proteinExistence type="predicted"/>
<evidence type="ECO:0000313" key="3">
    <source>
        <dbReference type="Proteomes" id="UP000218113"/>
    </source>
</evidence>
<name>A0A2A4SU60_9DELT</name>
<evidence type="ECO:0000256" key="1">
    <source>
        <dbReference type="SAM" id="Phobius"/>
    </source>
</evidence>
<keyword evidence="1" id="KW-1133">Transmembrane helix</keyword>
<feature type="transmembrane region" description="Helical" evidence="1">
    <location>
        <begin position="30"/>
        <end position="49"/>
    </location>
</feature>
<evidence type="ECO:0008006" key="4">
    <source>
        <dbReference type="Google" id="ProtNLM"/>
    </source>
</evidence>
<evidence type="ECO:0000313" key="2">
    <source>
        <dbReference type="EMBL" id="PCI24926.1"/>
    </source>
</evidence>
<dbReference type="AlphaFoldDB" id="A0A2A4SU60"/>
<comment type="caution">
    <text evidence="2">The sequence shown here is derived from an EMBL/GenBank/DDBJ whole genome shotgun (WGS) entry which is preliminary data.</text>
</comment>
<sequence>MKTPKKKEFRFINHQVNIFKKQKTSLITKALFYTSVLTISAYVVLFTNYPMVHDYFHELRHALAIIPCH</sequence>
<accession>A0A2A4SU60</accession>
<protein>
    <recommendedName>
        <fullName evidence="4">CbtB-domain containing protein</fullName>
    </recommendedName>
</protein>
<dbReference type="EMBL" id="NVSR01000118">
    <property type="protein sequence ID" value="PCI24926.1"/>
    <property type="molecule type" value="Genomic_DNA"/>
</dbReference>
<dbReference type="Pfam" id="PF09489">
    <property type="entry name" value="CbtB"/>
    <property type="match status" value="1"/>
</dbReference>